<dbReference type="EMBL" id="LAZR01001339">
    <property type="protein sequence ID" value="KKN46271.1"/>
    <property type="molecule type" value="Genomic_DNA"/>
</dbReference>
<organism evidence="2">
    <name type="scientific">marine sediment metagenome</name>
    <dbReference type="NCBI Taxonomy" id="412755"/>
    <lineage>
        <taxon>unclassified sequences</taxon>
        <taxon>metagenomes</taxon>
        <taxon>ecological metagenomes</taxon>
    </lineage>
</organism>
<reference evidence="2" key="1">
    <citation type="journal article" date="2015" name="Nature">
        <title>Complex archaea that bridge the gap between prokaryotes and eukaryotes.</title>
        <authorList>
            <person name="Spang A."/>
            <person name="Saw J.H."/>
            <person name="Jorgensen S.L."/>
            <person name="Zaremba-Niedzwiedzka K."/>
            <person name="Martijn J."/>
            <person name="Lind A.E."/>
            <person name="van Eijk R."/>
            <person name="Schleper C."/>
            <person name="Guy L."/>
            <person name="Ettema T.J."/>
        </authorList>
    </citation>
    <scope>NUCLEOTIDE SEQUENCE</scope>
</reference>
<name>A0A0F9TBJ1_9ZZZZ</name>
<protein>
    <submittedName>
        <fullName evidence="2">Uncharacterized protein</fullName>
    </submittedName>
</protein>
<comment type="caution">
    <text evidence="2">The sequence shown here is derived from an EMBL/GenBank/DDBJ whole genome shotgun (WGS) entry which is preliminary data.</text>
</comment>
<feature type="transmembrane region" description="Helical" evidence="1">
    <location>
        <begin position="62"/>
        <end position="81"/>
    </location>
</feature>
<feature type="transmembrane region" description="Helical" evidence="1">
    <location>
        <begin position="12"/>
        <end position="29"/>
    </location>
</feature>
<feature type="transmembrane region" description="Helical" evidence="1">
    <location>
        <begin position="35"/>
        <end position="55"/>
    </location>
</feature>
<evidence type="ECO:0000313" key="2">
    <source>
        <dbReference type="EMBL" id="KKN46271.1"/>
    </source>
</evidence>
<keyword evidence="1" id="KW-0472">Membrane</keyword>
<dbReference type="AlphaFoldDB" id="A0A0F9TBJ1"/>
<sequence length="90" mass="9632">MTGNNERESKGNGGVGIAWVGVVIVGIGNRIPWDYWLIISIIGLALAVAGCVLWAQRKNRHWAFGLFGVLAPIGFLGVSLLKNRSGISTK</sequence>
<keyword evidence="1" id="KW-1133">Transmembrane helix</keyword>
<evidence type="ECO:0000256" key="1">
    <source>
        <dbReference type="SAM" id="Phobius"/>
    </source>
</evidence>
<proteinExistence type="predicted"/>
<keyword evidence="1" id="KW-0812">Transmembrane</keyword>
<gene>
    <name evidence="2" type="ORF">LCGC14_0674780</name>
</gene>
<accession>A0A0F9TBJ1</accession>